<keyword evidence="2" id="KW-0489">Methyltransferase</keyword>
<dbReference type="Pfam" id="PF13649">
    <property type="entry name" value="Methyltransf_25"/>
    <property type="match status" value="1"/>
</dbReference>
<evidence type="ECO:0000259" key="1">
    <source>
        <dbReference type="Pfam" id="PF13649"/>
    </source>
</evidence>
<dbReference type="EMBL" id="RKHQ01000001">
    <property type="protein sequence ID" value="ROR95757.1"/>
    <property type="molecule type" value="Genomic_DNA"/>
</dbReference>
<dbReference type="CDD" id="cd02440">
    <property type="entry name" value="AdoMet_MTases"/>
    <property type="match status" value="1"/>
</dbReference>
<dbReference type="GO" id="GO:0009100">
    <property type="term" value="P:glycoprotein metabolic process"/>
    <property type="evidence" value="ECO:0007669"/>
    <property type="project" value="UniProtKB-ARBA"/>
</dbReference>
<evidence type="ECO:0000313" key="2">
    <source>
        <dbReference type="EMBL" id="ROR95757.1"/>
    </source>
</evidence>
<dbReference type="InterPro" id="IPR029063">
    <property type="entry name" value="SAM-dependent_MTases_sf"/>
</dbReference>
<dbReference type="GO" id="GO:0008168">
    <property type="term" value="F:methyltransferase activity"/>
    <property type="evidence" value="ECO:0007669"/>
    <property type="project" value="UniProtKB-KW"/>
</dbReference>
<proteinExistence type="predicted"/>
<reference evidence="2 3" key="1">
    <citation type="submission" date="2018-11" db="EMBL/GenBank/DDBJ databases">
        <title>Sequencing the genomes of 1000 actinobacteria strains.</title>
        <authorList>
            <person name="Klenk H.-P."/>
        </authorList>
    </citation>
    <scope>NUCLEOTIDE SEQUENCE [LARGE SCALE GENOMIC DNA]</scope>
    <source>
        <strain evidence="2 3">DSM 13521</strain>
    </source>
</reference>
<dbReference type="InterPro" id="IPR052613">
    <property type="entry name" value="LicD_transferase"/>
</dbReference>
<evidence type="ECO:0000313" key="3">
    <source>
        <dbReference type="Proteomes" id="UP000275356"/>
    </source>
</evidence>
<protein>
    <submittedName>
        <fullName evidence="2">2-polyprenyl-3-methyl-5-hydroxy-6-metoxy-1, 4-benzoquinol methylase</fullName>
    </submittedName>
</protein>
<sequence>MSSLSASLPRVSITDRGLTIDGDCSSTEVVDVWFEGHRVWSARLPDEVGAPHLLPWHPALEPHLRGTADVTVRRSSDGELLAEGTVTFPGGGRVRVVDPAGRWLQVSKWDQLGVSFEGQDPELTHRLLTSSDRLVENLLRWGYQPYIVGGTLLGALRSGELLPFDDDVDLAWLSPVSDPIGLALGSYRMQDLLEEAGYFVVRHSQTHIQVTFLGPDRRGDHHVDIFTGWHRDGVYYQPFALAGDLPPEAILPPTTLSVSGHEYPAPARPEAWLEFAYGPRWLVPDPSFRFETPRHIQRFFRMTFGTYNANRLFWELHYGARRDRDESEDGLATVAELCRMAPRGAPVVDLGCGDGRLTDALAESGLDVVGVDYSIEALALARGASRTDATFAYLNLNDGYDAARFVRRMRGRGPWWVFSRETLHTIPKDGRITAFATIAGLLGPQTCALLTVFTDFAENFDRPDPSTWHMREQWVREEAGAAGLSVEVTGTRRVPHASGHRLEATMILRLSSADLDEPEPTNLRRME</sequence>
<dbReference type="AlphaFoldDB" id="A0A3N2D7K4"/>
<organism evidence="2 3">
    <name type="scientific">Salana multivorans</name>
    <dbReference type="NCBI Taxonomy" id="120377"/>
    <lineage>
        <taxon>Bacteria</taxon>
        <taxon>Bacillati</taxon>
        <taxon>Actinomycetota</taxon>
        <taxon>Actinomycetes</taxon>
        <taxon>Micrococcales</taxon>
        <taxon>Beutenbergiaceae</taxon>
        <taxon>Salana</taxon>
    </lineage>
</organism>
<dbReference type="PANTHER" id="PTHR13627:SF31">
    <property type="entry name" value="RIBITOL 5-PHOSPHATE TRANSFERASE FKRP"/>
    <property type="match status" value="1"/>
</dbReference>
<dbReference type="SUPFAM" id="SSF53335">
    <property type="entry name" value="S-adenosyl-L-methionine-dependent methyltransferases"/>
    <property type="match status" value="1"/>
</dbReference>
<dbReference type="GO" id="GO:0032259">
    <property type="term" value="P:methylation"/>
    <property type="evidence" value="ECO:0007669"/>
    <property type="project" value="UniProtKB-KW"/>
</dbReference>
<dbReference type="Gene3D" id="3.40.50.150">
    <property type="entry name" value="Vaccinia Virus protein VP39"/>
    <property type="match status" value="1"/>
</dbReference>
<dbReference type="Proteomes" id="UP000275356">
    <property type="component" value="Unassembled WGS sequence"/>
</dbReference>
<dbReference type="RefSeq" id="WP_123738034.1">
    <property type="nucleotide sequence ID" value="NZ_RKHQ01000001.1"/>
</dbReference>
<keyword evidence="3" id="KW-1185">Reference proteome</keyword>
<accession>A0A3N2D7K4</accession>
<name>A0A3N2D7K4_9MICO</name>
<feature type="domain" description="Methyltransferase" evidence="1">
    <location>
        <begin position="347"/>
        <end position="442"/>
    </location>
</feature>
<dbReference type="PANTHER" id="PTHR13627">
    <property type="entry name" value="FUKUTIN RELATED PROTEIN"/>
    <property type="match status" value="1"/>
</dbReference>
<dbReference type="InterPro" id="IPR041698">
    <property type="entry name" value="Methyltransf_25"/>
</dbReference>
<comment type="caution">
    <text evidence="2">The sequence shown here is derived from an EMBL/GenBank/DDBJ whole genome shotgun (WGS) entry which is preliminary data.</text>
</comment>
<gene>
    <name evidence="2" type="ORF">EDD28_0319</name>
</gene>
<keyword evidence="2" id="KW-0808">Transferase</keyword>
<dbReference type="OrthoDB" id="3780655at2"/>